<feature type="region of interest" description="Disordered" evidence="1">
    <location>
        <begin position="50"/>
        <end position="88"/>
    </location>
</feature>
<feature type="compositionally biased region" description="Polar residues" evidence="1">
    <location>
        <begin position="59"/>
        <end position="71"/>
    </location>
</feature>
<proteinExistence type="predicted"/>
<dbReference type="RefSeq" id="WP_262846729.1">
    <property type="nucleotide sequence ID" value="NZ_JANZYP010000051.1"/>
</dbReference>
<evidence type="ECO:0000313" key="3">
    <source>
        <dbReference type="Proteomes" id="UP001595891"/>
    </source>
</evidence>
<dbReference type="Proteomes" id="UP001595891">
    <property type="component" value="Unassembled WGS sequence"/>
</dbReference>
<gene>
    <name evidence="2" type="ORF">ACFO8L_13295</name>
</gene>
<comment type="caution">
    <text evidence="2">The sequence shown here is derived from an EMBL/GenBank/DDBJ whole genome shotgun (WGS) entry which is preliminary data.</text>
</comment>
<accession>A0ABV9EBY3</accession>
<keyword evidence="3" id="KW-1185">Reference proteome</keyword>
<dbReference type="EMBL" id="JBHSFN010000007">
    <property type="protein sequence ID" value="MFC4587061.1"/>
    <property type="molecule type" value="Genomic_DNA"/>
</dbReference>
<name>A0ABV9EBY3_9ACTN</name>
<evidence type="ECO:0000313" key="2">
    <source>
        <dbReference type="EMBL" id="MFC4587061.1"/>
    </source>
</evidence>
<organism evidence="2 3">
    <name type="scientific">Sphaerisporangium corydalis</name>
    <dbReference type="NCBI Taxonomy" id="1441875"/>
    <lineage>
        <taxon>Bacteria</taxon>
        <taxon>Bacillati</taxon>
        <taxon>Actinomycetota</taxon>
        <taxon>Actinomycetes</taxon>
        <taxon>Streptosporangiales</taxon>
        <taxon>Streptosporangiaceae</taxon>
        <taxon>Sphaerisporangium</taxon>
    </lineage>
</organism>
<evidence type="ECO:0000256" key="1">
    <source>
        <dbReference type="SAM" id="MobiDB-lite"/>
    </source>
</evidence>
<protein>
    <submittedName>
        <fullName evidence="2">Uncharacterized protein</fullName>
    </submittedName>
</protein>
<sequence>MTSRDTPASLLLDAFYTDEAGVRNAPGNIDGARPRGTPLLSKNTFTTVTPLPGGAVRESPQSSRVPMTNKANPRHNPALKGTPIQNIPRDERDEHPIWVYLSPSVAARATALAGAAWDPPIRVSILYGVGFEMNRHGLRSAVAARAEPSALVLVPGIEPPGPRWGVGISELDLRRLLEGAAGRPVTYRTSVLAAFSTGINGLNQTLLQDLVDVGRTERVVIYDCLYEQSSGSTAAALARAKSRAGPNLKIVAYKCTTGGNSLDPPGELAVVRKNPGLIPTAGVVDLFYRPAYTALVTFRCLDAAITDGAVTLAPGTSLRSAFDAMKAIAPARGTVVSSAATWRHVFGAAPPASKVVFETWANDKANQAVVRAYLKELGSTSRAGSVRQLIWGNRLPGWPGGDGEENHDLLLPDFAWEYLPA</sequence>
<reference evidence="3" key="1">
    <citation type="journal article" date="2019" name="Int. J. Syst. Evol. Microbiol.">
        <title>The Global Catalogue of Microorganisms (GCM) 10K type strain sequencing project: providing services to taxonomists for standard genome sequencing and annotation.</title>
        <authorList>
            <consortium name="The Broad Institute Genomics Platform"/>
            <consortium name="The Broad Institute Genome Sequencing Center for Infectious Disease"/>
            <person name="Wu L."/>
            <person name="Ma J."/>
        </authorList>
    </citation>
    <scope>NUCLEOTIDE SEQUENCE [LARGE SCALE GENOMIC DNA]</scope>
    <source>
        <strain evidence="3">CCUG 49560</strain>
    </source>
</reference>